<accession>A0A915J905</accession>
<dbReference type="WBParaSite" id="nRc.2.0.1.t22642-RA">
    <property type="protein sequence ID" value="nRc.2.0.1.t22642-RA"/>
    <property type="gene ID" value="nRc.2.0.1.g22642"/>
</dbReference>
<evidence type="ECO:0000313" key="3">
    <source>
        <dbReference type="WBParaSite" id="nRc.2.0.1.t22642-RA"/>
    </source>
</evidence>
<proteinExistence type="predicted"/>
<reference evidence="3" key="1">
    <citation type="submission" date="2022-11" db="UniProtKB">
        <authorList>
            <consortium name="WormBaseParasite"/>
        </authorList>
    </citation>
    <scope>IDENTIFICATION</scope>
</reference>
<keyword evidence="1" id="KW-0472">Membrane</keyword>
<keyword evidence="2" id="KW-1185">Reference proteome</keyword>
<dbReference type="AlphaFoldDB" id="A0A915J905"/>
<evidence type="ECO:0000313" key="2">
    <source>
        <dbReference type="Proteomes" id="UP000887565"/>
    </source>
</evidence>
<sequence length="115" mass="13233">MFNIRHMHWDIYTALPVDTCNLAVYCQQHVGKGVVHIALFILFIFFKLYIVAVPPLANVTRVQQKWPGSAPVDWLQHQFYGWNVGYVITLAYVITAACYNIALCYNKQRPATPDM</sequence>
<name>A0A915J905_ROMCU</name>
<feature type="transmembrane region" description="Helical" evidence="1">
    <location>
        <begin position="37"/>
        <end position="57"/>
    </location>
</feature>
<organism evidence="2 3">
    <name type="scientific">Romanomermis culicivorax</name>
    <name type="common">Nematode worm</name>
    <dbReference type="NCBI Taxonomy" id="13658"/>
    <lineage>
        <taxon>Eukaryota</taxon>
        <taxon>Metazoa</taxon>
        <taxon>Ecdysozoa</taxon>
        <taxon>Nematoda</taxon>
        <taxon>Enoplea</taxon>
        <taxon>Dorylaimia</taxon>
        <taxon>Mermithida</taxon>
        <taxon>Mermithoidea</taxon>
        <taxon>Mermithidae</taxon>
        <taxon>Romanomermis</taxon>
    </lineage>
</organism>
<protein>
    <submittedName>
        <fullName evidence="3">Uncharacterized protein</fullName>
    </submittedName>
</protein>
<dbReference type="Proteomes" id="UP000887565">
    <property type="component" value="Unplaced"/>
</dbReference>
<keyword evidence="1" id="KW-0812">Transmembrane</keyword>
<feature type="transmembrane region" description="Helical" evidence="1">
    <location>
        <begin position="84"/>
        <end position="105"/>
    </location>
</feature>
<keyword evidence="1" id="KW-1133">Transmembrane helix</keyword>
<evidence type="ECO:0000256" key="1">
    <source>
        <dbReference type="SAM" id="Phobius"/>
    </source>
</evidence>